<sequence length="67" mass="7908">MSRNVDDGTNPMIFNKYYHCSMTTNVKFAYRVMDQTRQKLLLMTTYEHNAHGYFGHPATGIEHRTEH</sequence>
<keyword evidence="2" id="KW-1185">Reference proteome</keyword>
<comment type="caution">
    <text evidence="1">The sequence shown here is derived from an EMBL/GenBank/DDBJ whole genome shotgun (WGS) entry which is preliminary data.</text>
</comment>
<dbReference type="EMBL" id="JAQIZT010000001">
    <property type="protein sequence ID" value="KAJ7012553.1"/>
    <property type="molecule type" value="Genomic_DNA"/>
</dbReference>
<reference evidence="1 2" key="1">
    <citation type="journal article" date="2023" name="Mol. Ecol. Resour.">
        <title>Chromosome-level genome assembly of a triploid poplar Populus alba 'Berolinensis'.</title>
        <authorList>
            <person name="Chen S."/>
            <person name="Yu Y."/>
            <person name="Wang X."/>
            <person name="Wang S."/>
            <person name="Zhang T."/>
            <person name="Zhou Y."/>
            <person name="He R."/>
            <person name="Meng N."/>
            <person name="Wang Y."/>
            <person name="Liu W."/>
            <person name="Liu Z."/>
            <person name="Liu J."/>
            <person name="Guo Q."/>
            <person name="Huang H."/>
            <person name="Sederoff R.R."/>
            <person name="Wang G."/>
            <person name="Qu G."/>
            <person name="Chen S."/>
        </authorList>
    </citation>
    <scope>NUCLEOTIDE SEQUENCE [LARGE SCALE GENOMIC DNA]</scope>
    <source>
        <strain evidence="1">SC-2020</strain>
    </source>
</reference>
<organism evidence="1 2">
    <name type="scientific">Populus alba x Populus x berolinensis</name>
    <dbReference type="NCBI Taxonomy" id="444605"/>
    <lineage>
        <taxon>Eukaryota</taxon>
        <taxon>Viridiplantae</taxon>
        <taxon>Streptophyta</taxon>
        <taxon>Embryophyta</taxon>
        <taxon>Tracheophyta</taxon>
        <taxon>Spermatophyta</taxon>
        <taxon>Magnoliopsida</taxon>
        <taxon>eudicotyledons</taxon>
        <taxon>Gunneridae</taxon>
        <taxon>Pentapetalae</taxon>
        <taxon>rosids</taxon>
        <taxon>fabids</taxon>
        <taxon>Malpighiales</taxon>
        <taxon>Salicaceae</taxon>
        <taxon>Saliceae</taxon>
        <taxon>Populus</taxon>
    </lineage>
</organism>
<proteinExistence type="predicted"/>
<accession>A0AAD6RP11</accession>
<evidence type="ECO:0000313" key="1">
    <source>
        <dbReference type="EMBL" id="KAJ7012553.1"/>
    </source>
</evidence>
<name>A0AAD6RP11_9ROSI</name>
<dbReference type="AlphaFoldDB" id="A0AAD6RP11"/>
<dbReference type="Proteomes" id="UP001164929">
    <property type="component" value="Chromosome 1"/>
</dbReference>
<gene>
    <name evidence="1" type="ORF">NC653_002568</name>
</gene>
<evidence type="ECO:0000313" key="2">
    <source>
        <dbReference type="Proteomes" id="UP001164929"/>
    </source>
</evidence>
<protein>
    <submittedName>
        <fullName evidence="1">Uncharacterized protein</fullName>
    </submittedName>
</protein>